<dbReference type="InterPro" id="IPR009057">
    <property type="entry name" value="Homeodomain-like_sf"/>
</dbReference>
<dbReference type="Proteomes" id="UP000481327">
    <property type="component" value="Unassembled WGS sequence"/>
</dbReference>
<keyword evidence="1" id="KW-0805">Transcription regulation</keyword>
<evidence type="ECO:0000313" key="5">
    <source>
        <dbReference type="EMBL" id="MQT17465.1"/>
    </source>
</evidence>
<dbReference type="Gene3D" id="1.10.10.60">
    <property type="entry name" value="Homeodomain-like"/>
    <property type="match status" value="2"/>
</dbReference>
<comment type="caution">
    <text evidence="5">The sequence shown here is derived from an EMBL/GenBank/DDBJ whole genome shotgun (WGS) entry which is preliminary data.</text>
</comment>
<evidence type="ECO:0000256" key="2">
    <source>
        <dbReference type="ARBA" id="ARBA00023125"/>
    </source>
</evidence>
<dbReference type="PROSITE" id="PS01124">
    <property type="entry name" value="HTH_ARAC_FAMILY_2"/>
    <property type="match status" value="1"/>
</dbReference>
<dbReference type="PANTHER" id="PTHR46796:SF14">
    <property type="entry name" value="TRANSCRIPTIONAL REGULATORY PROTEIN"/>
    <property type="match status" value="1"/>
</dbReference>
<evidence type="ECO:0000256" key="1">
    <source>
        <dbReference type="ARBA" id="ARBA00023015"/>
    </source>
</evidence>
<dbReference type="InterPro" id="IPR018060">
    <property type="entry name" value="HTH_AraC"/>
</dbReference>
<dbReference type="SUPFAM" id="SSF46689">
    <property type="entry name" value="Homeodomain-like"/>
    <property type="match status" value="2"/>
</dbReference>
<accession>A0A7C9KX07</accession>
<dbReference type="InterPro" id="IPR050204">
    <property type="entry name" value="AraC_XylS_family_regulators"/>
</dbReference>
<organism evidence="5 6">
    <name type="scientific">Sandarakinorhabdus fusca</name>
    <dbReference type="NCBI Taxonomy" id="1439888"/>
    <lineage>
        <taxon>Bacteria</taxon>
        <taxon>Pseudomonadati</taxon>
        <taxon>Pseudomonadota</taxon>
        <taxon>Alphaproteobacteria</taxon>
        <taxon>Sphingomonadales</taxon>
        <taxon>Sphingosinicellaceae</taxon>
        <taxon>Sandarakinorhabdus</taxon>
    </lineage>
</organism>
<feature type="domain" description="HTH araC/xylS-type" evidence="4">
    <location>
        <begin position="76"/>
        <end position="174"/>
    </location>
</feature>
<dbReference type="Pfam" id="PF12833">
    <property type="entry name" value="HTH_18"/>
    <property type="match status" value="1"/>
</dbReference>
<keyword evidence="3" id="KW-0804">Transcription</keyword>
<dbReference type="RefSeq" id="WP_152577927.1">
    <property type="nucleotide sequence ID" value="NZ_JAATJI010000002.1"/>
</dbReference>
<evidence type="ECO:0000259" key="4">
    <source>
        <dbReference type="PROSITE" id="PS01124"/>
    </source>
</evidence>
<keyword evidence="6" id="KW-1185">Reference proteome</keyword>
<proteinExistence type="predicted"/>
<name>A0A7C9KX07_9SPHN</name>
<gene>
    <name evidence="5" type="ORF">F3168_09340</name>
</gene>
<keyword evidence="2" id="KW-0238">DNA-binding</keyword>
<dbReference type="GO" id="GO:0003700">
    <property type="term" value="F:DNA-binding transcription factor activity"/>
    <property type="evidence" value="ECO:0007669"/>
    <property type="project" value="InterPro"/>
</dbReference>
<sequence>MQQSSSPDLPPAGVLVAALLVADVQAALGRDSAMVRRCLTQLSGLLATGPAGHRPAVDAPRSAPAATGGLANWQVTAITAHVEAHYHRSIGIAELAALANLSEGHFCRSFKAHFGRTPHRYVVARRVAHAQRLMVTTHESLSLIAFGCGFTDQAHLTRIFRRDVGDTPSAWRSRSRPVN</sequence>
<dbReference type="EMBL" id="WIOL01000003">
    <property type="protein sequence ID" value="MQT17465.1"/>
    <property type="molecule type" value="Genomic_DNA"/>
</dbReference>
<dbReference type="AlphaFoldDB" id="A0A7C9KX07"/>
<protein>
    <submittedName>
        <fullName evidence="5">Helix-turn-helix domain-containing protein</fullName>
    </submittedName>
</protein>
<dbReference type="PANTHER" id="PTHR46796">
    <property type="entry name" value="HTH-TYPE TRANSCRIPTIONAL ACTIVATOR RHAS-RELATED"/>
    <property type="match status" value="1"/>
</dbReference>
<dbReference type="OrthoDB" id="9816011at2"/>
<dbReference type="SMART" id="SM00342">
    <property type="entry name" value="HTH_ARAC"/>
    <property type="match status" value="1"/>
</dbReference>
<evidence type="ECO:0000313" key="6">
    <source>
        <dbReference type="Proteomes" id="UP000481327"/>
    </source>
</evidence>
<evidence type="ECO:0000256" key="3">
    <source>
        <dbReference type="ARBA" id="ARBA00023163"/>
    </source>
</evidence>
<reference evidence="5 6" key="1">
    <citation type="submission" date="2019-09" db="EMBL/GenBank/DDBJ databases">
        <title>Polymorphobacter sp. isolated from a lake in China.</title>
        <authorList>
            <person name="Liu Z."/>
        </authorList>
    </citation>
    <scope>NUCLEOTIDE SEQUENCE [LARGE SCALE GENOMIC DNA]</scope>
    <source>
        <strain evidence="5 6">D40P</strain>
    </source>
</reference>
<dbReference type="GO" id="GO:0043565">
    <property type="term" value="F:sequence-specific DNA binding"/>
    <property type="evidence" value="ECO:0007669"/>
    <property type="project" value="InterPro"/>
</dbReference>